<dbReference type="PRINTS" id="PR00607">
    <property type="entry name" value="CYTCHROMECIE"/>
</dbReference>
<dbReference type="GO" id="GO:0020037">
    <property type="term" value="F:heme binding"/>
    <property type="evidence" value="ECO:0007669"/>
    <property type="project" value="InterPro"/>
</dbReference>
<keyword evidence="2 6" id="KW-0349">Heme</keyword>
<dbReference type="eggNOG" id="COG3245">
    <property type="taxonomic scope" value="Bacteria"/>
</dbReference>
<proteinExistence type="predicted"/>
<evidence type="ECO:0000259" key="8">
    <source>
        <dbReference type="PROSITE" id="PS51007"/>
    </source>
</evidence>
<dbReference type="Gene3D" id="1.10.760.10">
    <property type="entry name" value="Cytochrome c-like domain"/>
    <property type="match status" value="1"/>
</dbReference>
<dbReference type="Pfam" id="PF13442">
    <property type="entry name" value="Cytochrome_CBB3"/>
    <property type="match status" value="1"/>
</dbReference>
<dbReference type="GO" id="GO:0009055">
    <property type="term" value="F:electron transfer activity"/>
    <property type="evidence" value="ECO:0007669"/>
    <property type="project" value="InterPro"/>
</dbReference>
<dbReference type="Proteomes" id="UP000186110">
    <property type="component" value="Chromosome"/>
</dbReference>
<keyword evidence="10" id="KW-1185">Reference proteome</keyword>
<gene>
    <name evidence="9" type="ORF">RS694_01850</name>
</gene>
<dbReference type="PANTHER" id="PTHR40942:SF4">
    <property type="entry name" value="CYTOCHROME C5"/>
    <property type="match status" value="1"/>
</dbReference>
<keyword evidence="5 6" id="KW-0408">Iron</keyword>
<keyword evidence="3 6" id="KW-0479">Metal-binding</keyword>
<evidence type="ECO:0000313" key="9">
    <source>
        <dbReference type="EMBL" id="APW41417.1"/>
    </source>
</evidence>
<evidence type="ECO:0000256" key="2">
    <source>
        <dbReference type="ARBA" id="ARBA00022617"/>
    </source>
</evidence>
<dbReference type="InterPro" id="IPR009056">
    <property type="entry name" value="Cyt_c-like_dom"/>
</dbReference>
<evidence type="ECO:0000256" key="1">
    <source>
        <dbReference type="ARBA" id="ARBA00022448"/>
    </source>
</evidence>
<evidence type="ECO:0000313" key="10">
    <source>
        <dbReference type="Proteomes" id="UP000186110"/>
    </source>
</evidence>
<keyword evidence="1" id="KW-0813">Transport</keyword>
<accession>A0A1P8K5Z0</accession>
<name>A0A1P8K5Z0_9BURK</name>
<organism evidence="9 10">
    <name type="scientific">Rhodoferax saidenbachensis</name>
    <dbReference type="NCBI Taxonomy" id="1484693"/>
    <lineage>
        <taxon>Bacteria</taxon>
        <taxon>Pseudomonadati</taxon>
        <taxon>Pseudomonadota</taxon>
        <taxon>Betaproteobacteria</taxon>
        <taxon>Burkholderiales</taxon>
        <taxon>Comamonadaceae</taxon>
        <taxon>Rhodoferax</taxon>
    </lineage>
</organism>
<dbReference type="RefSeq" id="WP_037248609.1">
    <property type="nucleotide sequence ID" value="NZ_CP019239.1"/>
</dbReference>
<sequence length="176" mass="18548">MSDTNTATVHEEAHTGPIKNPKQLLLAVFFSFVFPIFVIIGLVYFVTTQDKPAAGSVNMEKSIAERLQKVGMVEIRDANREMRTGEDVFKAQCTACHTAGAAGAPKFGDAGAWGARIKTGFDALLHSALKGKGAMGAQGGGDFDDFEIARAVVYMANAGGAKFAEPQKPAAPEAAK</sequence>
<dbReference type="KEGG" id="rsb:RS694_01850"/>
<feature type="transmembrane region" description="Helical" evidence="7">
    <location>
        <begin position="24"/>
        <end position="46"/>
    </location>
</feature>
<evidence type="ECO:0000256" key="4">
    <source>
        <dbReference type="ARBA" id="ARBA00022982"/>
    </source>
</evidence>
<dbReference type="PANTHER" id="PTHR40942">
    <property type="match status" value="1"/>
</dbReference>
<dbReference type="EMBL" id="CP019239">
    <property type="protein sequence ID" value="APW41417.1"/>
    <property type="molecule type" value="Genomic_DNA"/>
</dbReference>
<dbReference type="InterPro" id="IPR002323">
    <property type="entry name" value="Cyt_CIE"/>
</dbReference>
<evidence type="ECO:0000256" key="3">
    <source>
        <dbReference type="ARBA" id="ARBA00022723"/>
    </source>
</evidence>
<dbReference type="STRING" id="1484693.RS694_01850"/>
<dbReference type="SUPFAM" id="SSF46626">
    <property type="entry name" value="Cytochrome c"/>
    <property type="match status" value="1"/>
</dbReference>
<dbReference type="GO" id="GO:0005506">
    <property type="term" value="F:iron ion binding"/>
    <property type="evidence" value="ECO:0007669"/>
    <property type="project" value="InterPro"/>
</dbReference>
<dbReference type="InterPro" id="IPR036909">
    <property type="entry name" value="Cyt_c-like_dom_sf"/>
</dbReference>
<keyword evidence="7" id="KW-0472">Membrane</keyword>
<feature type="domain" description="Cytochrome c" evidence="8">
    <location>
        <begin position="80"/>
        <end position="159"/>
    </location>
</feature>
<keyword evidence="7" id="KW-0812">Transmembrane</keyword>
<protein>
    <submittedName>
        <fullName evidence="9">Cytochrome c5 family protein</fullName>
    </submittedName>
</protein>
<keyword evidence="4" id="KW-0249">Electron transport</keyword>
<dbReference type="AlphaFoldDB" id="A0A1P8K5Z0"/>
<evidence type="ECO:0000256" key="7">
    <source>
        <dbReference type="SAM" id="Phobius"/>
    </source>
</evidence>
<dbReference type="PROSITE" id="PS51007">
    <property type="entry name" value="CYTC"/>
    <property type="match status" value="1"/>
</dbReference>
<evidence type="ECO:0000256" key="6">
    <source>
        <dbReference type="PROSITE-ProRule" id="PRU00433"/>
    </source>
</evidence>
<keyword evidence="7" id="KW-1133">Transmembrane helix</keyword>
<evidence type="ECO:0000256" key="5">
    <source>
        <dbReference type="ARBA" id="ARBA00023004"/>
    </source>
</evidence>
<reference evidence="9 10" key="1">
    <citation type="submission" date="2017-01" db="EMBL/GenBank/DDBJ databases">
        <authorList>
            <person name="Mah S.A."/>
            <person name="Swanson W.J."/>
            <person name="Moy G.W."/>
            <person name="Vacquier V.D."/>
        </authorList>
    </citation>
    <scope>NUCLEOTIDE SEQUENCE [LARGE SCALE GENOMIC DNA]</scope>
    <source>
        <strain evidence="9 10">DSM 22694</strain>
    </source>
</reference>